<reference evidence="1 2" key="1">
    <citation type="submission" date="2019-07" db="EMBL/GenBank/DDBJ databases">
        <title>Whole genome shotgun sequence of Microvirga aerophila NBRC 106136.</title>
        <authorList>
            <person name="Hosoyama A."/>
            <person name="Uohara A."/>
            <person name="Ohji S."/>
            <person name="Ichikawa N."/>
        </authorList>
    </citation>
    <scope>NUCLEOTIDE SEQUENCE [LARGE SCALE GENOMIC DNA]</scope>
    <source>
        <strain evidence="1 2">NBRC 106136</strain>
    </source>
</reference>
<keyword evidence="2" id="KW-1185">Reference proteome</keyword>
<name>A0A512BRS7_9HYPH</name>
<accession>A0A512BRS7</accession>
<evidence type="ECO:0000313" key="1">
    <source>
        <dbReference type="EMBL" id="GEO14698.1"/>
    </source>
</evidence>
<organism evidence="1 2">
    <name type="scientific">Microvirga aerophila</name>
    <dbReference type="NCBI Taxonomy" id="670291"/>
    <lineage>
        <taxon>Bacteria</taxon>
        <taxon>Pseudomonadati</taxon>
        <taxon>Pseudomonadota</taxon>
        <taxon>Alphaproteobacteria</taxon>
        <taxon>Hyphomicrobiales</taxon>
        <taxon>Methylobacteriaceae</taxon>
        <taxon>Microvirga</taxon>
    </lineage>
</organism>
<proteinExistence type="predicted"/>
<protein>
    <submittedName>
        <fullName evidence="1">Uncharacterized protein</fullName>
    </submittedName>
</protein>
<dbReference type="AlphaFoldDB" id="A0A512BRS7"/>
<dbReference type="EMBL" id="BJYU01000028">
    <property type="protein sequence ID" value="GEO14698.1"/>
    <property type="molecule type" value="Genomic_DNA"/>
</dbReference>
<dbReference type="Proteomes" id="UP000321085">
    <property type="component" value="Unassembled WGS sequence"/>
</dbReference>
<comment type="caution">
    <text evidence="1">The sequence shown here is derived from an EMBL/GenBank/DDBJ whole genome shotgun (WGS) entry which is preliminary data.</text>
</comment>
<evidence type="ECO:0000313" key="2">
    <source>
        <dbReference type="Proteomes" id="UP000321085"/>
    </source>
</evidence>
<sequence length="154" mass="17395">MVSVALELWHPRKVRPLSLWRAGERVLKAYGMHGSDVVLSAASIETAQALVAQTSLNAEGRANTPYGFAILHQGDEAIWLLLHWWLDGGICAQRLWRAAHAQVLSFVEQDRPLMACVWELAVIDHERRAWTRTAMDPDSSPEAYLRDWMAEGFC</sequence>
<gene>
    <name evidence="1" type="ORF">MAE02_23940</name>
</gene>